<evidence type="ECO:0000256" key="1">
    <source>
        <dbReference type="ARBA" id="ARBA00022723"/>
    </source>
</evidence>
<dbReference type="Pfam" id="PF01807">
    <property type="entry name" value="Zn_ribbon_DnaG"/>
    <property type="match status" value="1"/>
</dbReference>
<evidence type="ECO:0000256" key="3">
    <source>
        <dbReference type="ARBA" id="ARBA00022833"/>
    </source>
</evidence>
<dbReference type="GO" id="GO:0008270">
    <property type="term" value="F:zinc ion binding"/>
    <property type="evidence" value="ECO:0007669"/>
    <property type="project" value="UniProtKB-KW"/>
</dbReference>
<feature type="domain" description="Zinc finger CHC2-type" evidence="4">
    <location>
        <begin position="33"/>
        <end position="100"/>
    </location>
</feature>
<keyword evidence="2" id="KW-0863">Zinc-finger</keyword>
<dbReference type="Proteomes" id="UP000199072">
    <property type="component" value="Unassembled WGS sequence"/>
</dbReference>
<organism evidence="5 6">
    <name type="scientific">Mucilaginibacter pineti</name>
    <dbReference type="NCBI Taxonomy" id="1391627"/>
    <lineage>
        <taxon>Bacteria</taxon>
        <taxon>Pseudomonadati</taxon>
        <taxon>Bacteroidota</taxon>
        <taxon>Sphingobacteriia</taxon>
        <taxon>Sphingobacteriales</taxon>
        <taxon>Sphingobacteriaceae</taxon>
        <taxon>Mucilaginibacter</taxon>
    </lineage>
</organism>
<evidence type="ECO:0000313" key="5">
    <source>
        <dbReference type="EMBL" id="SDE86141.1"/>
    </source>
</evidence>
<dbReference type="GO" id="GO:0005737">
    <property type="term" value="C:cytoplasm"/>
    <property type="evidence" value="ECO:0007669"/>
    <property type="project" value="TreeGrafter"/>
</dbReference>
<dbReference type="GO" id="GO:0003677">
    <property type="term" value="F:DNA binding"/>
    <property type="evidence" value="ECO:0007669"/>
    <property type="project" value="InterPro"/>
</dbReference>
<keyword evidence="1" id="KW-0479">Metal-binding</keyword>
<dbReference type="InterPro" id="IPR036977">
    <property type="entry name" value="DNA_primase_Znf_CHC2"/>
</dbReference>
<dbReference type="PANTHER" id="PTHR30313">
    <property type="entry name" value="DNA PRIMASE"/>
    <property type="match status" value="1"/>
</dbReference>
<evidence type="ECO:0000256" key="2">
    <source>
        <dbReference type="ARBA" id="ARBA00022771"/>
    </source>
</evidence>
<name>A0A1G7GDH9_9SPHI</name>
<proteinExistence type="predicted"/>
<evidence type="ECO:0000259" key="4">
    <source>
        <dbReference type="Pfam" id="PF01807"/>
    </source>
</evidence>
<dbReference type="GO" id="GO:0003899">
    <property type="term" value="F:DNA-directed RNA polymerase activity"/>
    <property type="evidence" value="ECO:0007669"/>
    <property type="project" value="InterPro"/>
</dbReference>
<protein>
    <submittedName>
        <fullName evidence="5">CHC2 zinc finger</fullName>
    </submittedName>
</protein>
<dbReference type="PANTHER" id="PTHR30313:SF2">
    <property type="entry name" value="DNA PRIMASE"/>
    <property type="match status" value="1"/>
</dbReference>
<dbReference type="InterPro" id="IPR050219">
    <property type="entry name" value="DnaG_primase"/>
</dbReference>
<dbReference type="GO" id="GO:0006269">
    <property type="term" value="P:DNA replication, synthesis of primer"/>
    <property type="evidence" value="ECO:0007669"/>
    <property type="project" value="TreeGrafter"/>
</dbReference>
<dbReference type="InterPro" id="IPR002694">
    <property type="entry name" value="Znf_CHC2"/>
</dbReference>
<accession>A0A1G7GDH9</accession>
<gene>
    <name evidence="5" type="ORF">SAMN05216464_11091</name>
</gene>
<dbReference type="Gene3D" id="3.90.580.10">
    <property type="entry name" value="Zinc finger, CHC2-type domain"/>
    <property type="match status" value="1"/>
</dbReference>
<reference evidence="5 6" key="1">
    <citation type="submission" date="2016-10" db="EMBL/GenBank/DDBJ databases">
        <authorList>
            <person name="de Groot N.N."/>
        </authorList>
    </citation>
    <scope>NUCLEOTIDE SEQUENCE [LARGE SCALE GENOMIC DNA]</scope>
    <source>
        <strain evidence="5 6">47C3B</strain>
    </source>
</reference>
<evidence type="ECO:0000313" key="6">
    <source>
        <dbReference type="Proteomes" id="UP000199072"/>
    </source>
</evidence>
<dbReference type="AlphaFoldDB" id="A0A1G7GDH9"/>
<dbReference type="Pfam" id="PF13155">
    <property type="entry name" value="Toprim_2"/>
    <property type="match status" value="1"/>
</dbReference>
<keyword evidence="3" id="KW-0862">Zinc</keyword>
<dbReference type="SUPFAM" id="SSF57783">
    <property type="entry name" value="Zinc beta-ribbon"/>
    <property type="match status" value="1"/>
</dbReference>
<dbReference type="Gene3D" id="3.40.1360.10">
    <property type="match status" value="1"/>
</dbReference>
<sequence length="303" mass="34766">MENVCKRLSCEAVNEMDMVDYLATIGLEPKLIRGNEHWYTSPFRDENTPSFKVDRKLNRWYDHGERKGGKLVDFAVEYYHCTVGELLRKLSSNLNLPVPEKRSANFQPGESNHIVITFVKPLSNFALLQYAESRSIPKEIIQKYCNEVSYNNGGKDYFAIGFKNDLGGYELRSKYFKGSSSPKGFTHLNNGQSQLAVFEGFFNFLSFQKLHQNSKMPETDFLILNSVSFFEKARPIMEGYKQANLFLDGNAAGRKFTNYACSLNPTYQDKSSLYNGHEDLNDFIRDQATKITPALKNKRGLRF</sequence>
<dbReference type="RefSeq" id="WP_091151948.1">
    <property type="nucleotide sequence ID" value="NZ_FNAI01000010.1"/>
</dbReference>
<dbReference type="OrthoDB" id="8536512at2"/>
<dbReference type="STRING" id="1391627.SAMN05216464_11091"/>
<keyword evidence="6" id="KW-1185">Reference proteome</keyword>
<dbReference type="EMBL" id="FNAI01000010">
    <property type="protein sequence ID" value="SDE86141.1"/>
    <property type="molecule type" value="Genomic_DNA"/>
</dbReference>